<protein>
    <submittedName>
        <fullName evidence="1">6-phosphogluconate dehydrogenase family protein</fullName>
    </submittedName>
</protein>
<sequence length="109" mass="11700">MIGDMFGAVHKSYSKRLTTGGCAPGASGKAGFGFELAMKYARHALNCAKAAGTRGQVGEVALENLEKASKYDAELGGRPLDSSAMYGTIRREAGLDFFTDFRKERNSKK</sequence>
<dbReference type="EMBL" id="MZNU01000317">
    <property type="protein sequence ID" value="OWP00595.1"/>
    <property type="molecule type" value="Genomic_DNA"/>
</dbReference>
<organism evidence="1 2">
    <name type="scientific">Diplocarpon coronariae</name>
    <dbReference type="NCBI Taxonomy" id="2795749"/>
    <lineage>
        <taxon>Eukaryota</taxon>
        <taxon>Fungi</taxon>
        <taxon>Dikarya</taxon>
        <taxon>Ascomycota</taxon>
        <taxon>Pezizomycotina</taxon>
        <taxon>Leotiomycetes</taxon>
        <taxon>Helotiales</taxon>
        <taxon>Drepanopezizaceae</taxon>
        <taxon>Diplocarpon</taxon>
    </lineage>
</organism>
<name>A0A218YZX3_9HELO</name>
<keyword evidence="2" id="KW-1185">Reference proteome</keyword>
<accession>A0A218YZX3</accession>
<dbReference type="Gene3D" id="1.10.1040.10">
    <property type="entry name" value="N-(1-d-carboxylethyl)-l-norvaline Dehydrogenase, domain 2"/>
    <property type="match status" value="1"/>
</dbReference>
<comment type="caution">
    <text evidence="1">The sequence shown here is derived from an EMBL/GenBank/DDBJ whole genome shotgun (WGS) entry which is preliminary data.</text>
</comment>
<dbReference type="InterPro" id="IPR013328">
    <property type="entry name" value="6PGD_dom2"/>
</dbReference>
<dbReference type="STRING" id="503106.A0A218YZX3"/>
<gene>
    <name evidence="1" type="ORF">B2J93_6032</name>
</gene>
<proteinExistence type="predicted"/>
<dbReference type="OrthoDB" id="435038at2759"/>
<evidence type="ECO:0000313" key="1">
    <source>
        <dbReference type="EMBL" id="OWP00595.1"/>
    </source>
</evidence>
<dbReference type="Proteomes" id="UP000242519">
    <property type="component" value="Unassembled WGS sequence"/>
</dbReference>
<dbReference type="InParanoid" id="A0A218YZX3"/>
<evidence type="ECO:0000313" key="2">
    <source>
        <dbReference type="Proteomes" id="UP000242519"/>
    </source>
</evidence>
<reference evidence="1 2" key="1">
    <citation type="submission" date="2017-04" db="EMBL/GenBank/DDBJ databases">
        <title>Draft genome sequence of Marssonina coronaria NL1: causal agent of apple blotch.</title>
        <authorList>
            <person name="Cheng Q."/>
        </authorList>
    </citation>
    <scope>NUCLEOTIDE SEQUENCE [LARGE SCALE GENOMIC DNA]</scope>
    <source>
        <strain evidence="1 2">NL1</strain>
    </source>
</reference>
<dbReference type="AlphaFoldDB" id="A0A218YZX3"/>